<evidence type="ECO:0000313" key="3">
    <source>
        <dbReference type="Proteomes" id="UP000660708"/>
    </source>
</evidence>
<dbReference type="InterPro" id="IPR005586">
    <property type="entry name" value="ABC_trans_aux"/>
</dbReference>
<protein>
    <recommendedName>
        <fullName evidence="1">ABC-type transport auxiliary lipoprotein component domain-containing protein</fullName>
    </recommendedName>
</protein>
<evidence type="ECO:0000313" key="2">
    <source>
        <dbReference type="EMBL" id="MBE0348645.1"/>
    </source>
</evidence>
<gene>
    <name evidence="2" type="ORF">PPEP_b0443</name>
</gene>
<dbReference type="Proteomes" id="UP000660708">
    <property type="component" value="Unassembled WGS sequence"/>
</dbReference>
<dbReference type="PROSITE" id="PS51257">
    <property type="entry name" value="PROKAR_LIPOPROTEIN"/>
    <property type="match status" value="1"/>
</dbReference>
<keyword evidence="3" id="KW-1185">Reference proteome</keyword>
<dbReference type="Gene3D" id="3.40.50.10610">
    <property type="entry name" value="ABC-type transport auxiliary lipoprotein component"/>
    <property type="match status" value="1"/>
</dbReference>
<comment type="caution">
    <text evidence="2">The sequence shown here is derived from an EMBL/GenBank/DDBJ whole genome shotgun (WGS) entry which is preliminary data.</text>
</comment>
<evidence type="ECO:0000259" key="1">
    <source>
        <dbReference type="Pfam" id="PF03886"/>
    </source>
</evidence>
<dbReference type="RefSeq" id="WP_147391179.1">
    <property type="nucleotide sequence ID" value="NZ_AQHF01000034.1"/>
</dbReference>
<organism evidence="2 3">
    <name type="scientific">Pseudoalteromonas peptidolytica F12-50-A1</name>
    <dbReference type="NCBI Taxonomy" id="1315280"/>
    <lineage>
        <taxon>Bacteria</taxon>
        <taxon>Pseudomonadati</taxon>
        <taxon>Pseudomonadota</taxon>
        <taxon>Gammaproteobacteria</taxon>
        <taxon>Alteromonadales</taxon>
        <taxon>Pseudoalteromonadaceae</taxon>
        <taxon>Pseudoalteromonas</taxon>
    </lineage>
</organism>
<sequence>MKTRFTVSMLCVLLAGCMTNKSLPVSYYQLSTTQTLSEASALSQSSNIIIVDKVQLIELFNQQALVQLQPNNKVNIANFHFWAQPPSDMLTWHLINGLNTASDTTAIKSDKFYRHNEKHRRLVVEVDEFAGHFEKGAVMSGTWYLYTYKDKSYQLSQVHPFHFETELAQDGFNALVAAHQKNVKQLSLHINQSL</sequence>
<accession>A0A8I0T622</accession>
<dbReference type="SUPFAM" id="SSF159594">
    <property type="entry name" value="XCC0632-like"/>
    <property type="match status" value="1"/>
</dbReference>
<dbReference type="AlphaFoldDB" id="A0A8I0T622"/>
<feature type="domain" description="ABC-type transport auxiliary lipoprotein component" evidence="1">
    <location>
        <begin position="28"/>
        <end position="190"/>
    </location>
</feature>
<proteinExistence type="predicted"/>
<dbReference type="Pfam" id="PF03886">
    <property type="entry name" value="ABC_trans_aux"/>
    <property type="match status" value="1"/>
</dbReference>
<reference evidence="2 3" key="1">
    <citation type="submission" date="2015-06" db="EMBL/GenBank/DDBJ databases">
        <title>Genome sequence of Pseudoalteromonas peptidolytica.</title>
        <authorList>
            <person name="Xie B.-B."/>
            <person name="Rong J.-C."/>
            <person name="Qin Q.-L."/>
            <person name="Zhang Y.-Z."/>
        </authorList>
    </citation>
    <scope>NUCLEOTIDE SEQUENCE [LARGE SCALE GENOMIC DNA]</scope>
    <source>
        <strain evidence="2 3">F12-50-A1</strain>
    </source>
</reference>
<dbReference type="EMBL" id="AQHF01000034">
    <property type="protein sequence ID" value="MBE0348645.1"/>
    <property type="molecule type" value="Genomic_DNA"/>
</dbReference>
<name>A0A8I0T622_9GAMM</name>